<sequence length="90" mass="10259">MIALASALQSVLKKAKTMQSGDGVTLLTFKQDRGFSVDCLESDQFQISEFGYERDETIYTLHDLKKALKSVISREFPRSNKVYLRSHGKR</sequence>
<accession>A0A2H9TAP5</accession>
<comment type="caution">
    <text evidence="1">The sequence shown here is derived from an EMBL/GenBank/DDBJ whole genome shotgun (WGS) entry which is preliminary data.</text>
</comment>
<dbReference type="AlphaFoldDB" id="A0A2H9TAP5"/>
<evidence type="ECO:0000313" key="1">
    <source>
        <dbReference type="EMBL" id="PJE80188.1"/>
    </source>
</evidence>
<dbReference type="EMBL" id="NSIT01000028">
    <property type="protein sequence ID" value="PJE80188.1"/>
    <property type="molecule type" value="Genomic_DNA"/>
</dbReference>
<name>A0A2H9TAP5_9ZZZZ</name>
<protein>
    <submittedName>
        <fullName evidence="1">Uncharacterized protein</fullName>
    </submittedName>
</protein>
<proteinExistence type="predicted"/>
<organism evidence="1">
    <name type="scientific">invertebrate metagenome</name>
    <dbReference type="NCBI Taxonomy" id="1711999"/>
    <lineage>
        <taxon>unclassified sequences</taxon>
        <taxon>metagenomes</taxon>
        <taxon>organismal metagenomes</taxon>
    </lineage>
</organism>
<reference evidence="1" key="1">
    <citation type="journal article" date="2017" name="Appl. Environ. Microbiol.">
        <title>Molecular characterization of an Endozoicomonas-like organism causing infection in king scallop Pecten maximus L.</title>
        <authorList>
            <person name="Cano I."/>
            <person name="van Aerle R."/>
            <person name="Ross S."/>
            <person name="Verner-Jeffreys D.W."/>
            <person name="Paley R.K."/>
            <person name="Rimmer G."/>
            <person name="Ryder D."/>
            <person name="Hooper P."/>
            <person name="Stone D."/>
            <person name="Feist S.W."/>
        </authorList>
    </citation>
    <scope>NUCLEOTIDE SEQUENCE</scope>
</reference>
<gene>
    <name evidence="1" type="ORF">CI610_00840</name>
</gene>